<reference evidence="1 2" key="2">
    <citation type="submission" date="2020-11" db="EMBL/GenBank/DDBJ databases">
        <title>Description of novel Gluconobacter species.</title>
        <authorList>
            <person name="Cleenwerck I."/>
            <person name="Cnockaert M."/>
            <person name="Borremans W."/>
            <person name="Wieme A.D."/>
            <person name="De Vuyst L."/>
            <person name="Vandamme P."/>
        </authorList>
    </citation>
    <scope>NUCLEOTIDE SEQUENCE [LARGE SCALE GENOMIC DNA]</scope>
    <source>
        <strain evidence="1 2">R-71646</strain>
    </source>
</reference>
<dbReference type="Proteomes" id="UP000644588">
    <property type="component" value="Unassembled WGS sequence"/>
</dbReference>
<name>A0ABR9YP34_9PROT</name>
<organism evidence="1 2">
    <name type="scientific">Gluconobacter potus</name>
    <dbReference type="NCBI Taxonomy" id="2724927"/>
    <lineage>
        <taxon>Bacteria</taxon>
        <taxon>Pseudomonadati</taxon>
        <taxon>Pseudomonadota</taxon>
        <taxon>Alphaproteobacteria</taxon>
        <taxon>Acetobacterales</taxon>
        <taxon>Acetobacteraceae</taxon>
        <taxon>Gluconobacter</taxon>
    </lineage>
</organism>
<keyword evidence="2" id="KW-1185">Reference proteome</keyword>
<accession>A0ABR9YP34</accession>
<evidence type="ECO:0000313" key="2">
    <source>
        <dbReference type="Proteomes" id="UP000644588"/>
    </source>
</evidence>
<sequence>MPDAKKICLFRERLAQTGDIEKLFNRFDAMVQSAGSLPMSGQIPNTTLMAAPKTA</sequence>
<dbReference type="EMBL" id="JABCQF010000009">
    <property type="protein sequence ID" value="MBF0883546.1"/>
    <property type="molecule type" value="Genomic_DNA"/>
</dbReference>
<gene>
    <name evidence="1" type="ORF">HKD31_12455</name>
</gene>
<proteinExistence type="predicted"/>
<reference evidence="2" key="1">
    <citation type="submission" date="2020-04" db="EMBL/GenBank/DDBJ databases">
        <title>Description of novel Gluconacetobacter.</title>
        <authorList>
            <person name="Sombolestani A."/>
        </authorList>
    </citation>
    <scope>NUCLEOTIDE SEQUENCE [LARGE SCALE GENOMIC DNA]</scope>
    <source>
        <strain evidence="2">R-71646</strain>
    </source>
</reference>
<evidence type="ECO:0008006" key="3">
    <source>
        <dbReference type="Google" id="ProtNLM"/>
    </source>
</evidence>
<protein>
    <recommendedName>
        <fullName evidence="3">Transposase</fullName>
    </recommendedName>
</protein>
<evidence type="ECO:0000313" key="1">
    <source>
        <dbReference type="EMBL" id="MBF0883546.1"/>
    </source>
</evidence>
<comment type="caution">
    <text evidence="1">The sequence shown here is derived from an EMBL/GenBank/DDBJ whole genome shotgun (WGS) entry which is preliminary data.</text>
</comment>